<dbReference type="AlphaFoldDB" id="A0A264VU47"/>
<dbReference type="EMBL" id="NOWC01000009">
    <property type="protein sequence ID" value="OZS74813.1"/>
    <property type="molecule type" value="Genomic_DNA"/>
</dbReference>
<evidence type="ECO:0000256" key="1">
    <source>
        <dbReference type="SAM" id="MobiDB-lite"/>
    </source>
</evidence>
<proteinExistence type="predicted"/>
<comment type="caution">
    <text evidence="2">The sequence shown here is derived from an EMBL/GenBank/DDBJ whole genome shotgun (WGS) entry which is preliminary data.</text>
</comment>
<reference evidence="2 3" key="1">
    <citation type="submission" date="2017-07" db="EMBL/GenBank/DDBJ databases">
        <title>blaIMP-27 on transferable plasmids in Proteus mirabilis and Providencia rettgeri.</title>
        <authorList>
            <person name="Potter R."/>
        </authorList>
    </citation>
    <scope>NUCLEOTIDE SEQUENCE [LARGE SCALE GENOMIC DNA]</scope>
    <source>
        <strain evidence="2 3">PR1</strain>
    </source>
</reference>
<dbReference type="Proteomes" id="UP000216001">
    <property type="component" value="Unassembled WGS sequence"/>
</dbReference>
<gene>
    <name evidence="2" type="ORF">CHI95_09520</name>
</gene>
<evidence type="ECO:0000313" key="3">
    <source>
        <dbReference type="Proteomes" id="UP000216001"/>
    </source>
</evidence>
<feature type="compositionally biased region" description="Basic and acidic residues" evidence="1">
    <location>
        <begin position="175"/>
        <end position="194"/>
    </location>
</feature>
<protein>
    <submittedName>
        <fullName evidence="2">Uncharacterized protein</fullName>
    </submittedName>
</protein>
<name>A0A264VU47_PRORE</name>
<organism evidence="2 3">
    <name type="scientific">Providencia rettgeri</name>
    <dbReference type="NCBI Taxonomy" id="587"/>
    <lineage>
        <taxon>Bacteria</taxon>
        <taxon>Pseudomonadati</taxon>
        <taxon>Pseudomonadota</taxon>
        <taxon>Gammaproteobacteria</taxon>
        <taxon>Enterobacterales</taxon>
        <taxon>Morganellaceae</taxon>
        <taxon>Providencia</taxon>
    </lineage>
</organism>
<dbReference type="RefSeq" id="WP_094961502.1">
    <property type="nucleotide sequence ID" value="NZ_NOWC01000009.1"/>
</dbReference>
<feature type="region of interest" description="Disordered" evidence="1">
    <location>
        <begin position="166"/>
        <end position="206"/>
    </location>
</feature>
<accession>A0A264VU47</accession>
<evidence type="ECO:0000313" key="2">
    <source>
        <dbReference type="EMBL" id="OZS74813.1"/>
    </source>
</evidence>
<sequence>MKPSTYSFAHLSPSTQCAHGYRGRMFMYQTGQASLSDEAEHNPREQHSEAHWIAVSQEAKNNPIYALKLIQRNVSHESAISRLTDSPRHLSQYTKRKMEAIFAGWELLDDEDKNLAAFNDSLFNDDSNGYRSSLRAASLKLEKYIEPMTEQELQALLKCIAEDMKRNSPHSAENIAERRRQAEEDKRKADEIGKQQRKQYQRLYGS</sequence>